<evidence type="ECO:0000256" key="7">
    <source>
        <dbReference type="SAM" id="MobiDB-lite"/>
    </source>
</evidence>
<feature type="transmembrane region" description="Helical" evidence="8">
    <location>
        <begin position="96"/>
        <end position="116"/>
    </location>
</feature>
<dbReference type="eggNOG" id="COG0477">
    <property type="taxonomic scope" value="Bacteria"/>
</dbReference>
<dbReference type="PANTHER" id="PTHR43045">
    <property type="entry name" value="SHIKIMATE TRANSPORTER"/>
    <property type="match status" value="1"/>
</dbReference>
<dbReference type="STRING" id="679197.HMPREF9336_04163"/>
<feature type="domain" description="Major facilitator superfamily (MFS) profile" evidence="9">
    <location>
        <begin position="55"/>
        <end position="237"/>
    </location>
</feature>
<keyword evidence="5 8" id="KW-1133">Transmembrane helix</keyword>
<dbReference type="HOGENOM" id="CLU_1170007_0_0_11"/>
<evidence type="ECO:0000313" key="10">
    <source>
        <dbReference type="EMBL" id="ERG69272.1"/>
    </source>
</evidence>
<keyword evidence="4 8" id="KW-0812">Transmembrane</keyword>
<name>U1M1L7_SEGRC</name>
<evidence type="ECO:0000256" key="4">
    <source>
        <dbReference type="ARBA" id="ARBA00022692"/>
    </source>
</evidence>
<dbReference type="SUPFAM" id="SSF103473">
    <property type="entry name" value="MFS general substrate transporter"/>
    <property type="match status" value="1"/>
</dbReference>
<keyword evidence="11" id="KW-1185">Reference proteome</keyword>
<accession>U1M1L7</accession>
<protein>
    <recommendedName>
        <fullName evidence="9">Major facilitator superfamily (MFS) profile domain-containing protein</fullName>
    </recommendedName>
</protein>
<evidence type="ECO:0000259" key="9">
    <source>
        <dbReference type="PROSITE" id="PS50850"/>
    </source>
</evidence>
<keyword evidence="3" id="KW-1003">Cell membrane</keyword>
<evidence type="ECO:0000256" key="2">
    <source>
        <dbReference type="ARBA" id="ARBA00022448"/>
    </source>
</evidence>
<evidence type="ECO:0000313" key="11">
    <source>
        <dbReference type="Proteomes" id="UP000004816"/>
    </source>
</evidence>
<feature type="transmembrane region" description="Helical" evidence="8">
    <location>
        <begin position="193"/>
        <end position="219"/>
    </location>
</feature>
<proteinExistence type="predicted"/>
<keyword evidence="6 8" id="KW-0472">Membrane</keyword>
<dbReference type="PANTHER" id="PTHR43045:SF2">
    <property type="entry name" value="INNER MEMBRANE METABOLITE TRANSPORT PROTEIN YHJE"/>
    <property type="match status" value="1"/>
</dbReference>
<dbReference type="PROSITE" id="PS50850">
    <property type="entry name" value="MFS"/>
    <property type="match status" value="1"/>
</dbReference>
<dbReference type="AlphaFoldDB" id="U1M1L7"/>
<dbReference type="InterPro" id="IPR005828">
    <property type="entry name" value="MFS_sugar_transport-like"/>
</dbReference>
<evidence type="ECO:0000256" key="8">
    <source>
        <dbReference type="SAM" id="Phobius"/>
    </source>
</evidence>
<comment type="caution">
    <text evidence="10">The sequence shown here is derived from an EMBL/GenBank/DDBJ whole genome shotgun (WGS) entry which is preliminary data.</text>
</comment>
<evidence type="ECO:0000256" key="5">
    <source>
        <dbReference type="ARBA" id="ARBA00022989"/>
    </source>
</evidence>
<feature type="transmembrane region" description="Helical" evidence="8">
    <location>
        <begin position="128"/>
        <end position="146"/>
    </location>
</feature>
<dbReference type="GO" id="GO:0005886">
    <property type="term" value="C:plasma membrane"/>
    <property type="evidence" value="ECO:0007669"/>
    <property type="project" value="UniProtKB-SubCell"/>
</dbReference>
<evidence type="ECO:0000256" key="1">
    <source>
        <dbReference type="ARBA" id="ARBA00004651"/>
    </source>
</evidence>
<feature type="region of interest" description="Disordered" evidence="7">
    <location>
        <begin position="21"/>
        <end position="49"/>
    </location>
</feature>
<comment type="subcellular location">
    <subcellularLocation>
        <location evidence="1">Cell membrane</location>
        <topology evidence="1">Multi-pass membrane protein</topology>
    </subcellularLocation>
</comment>
<keyword evidence="2" id="KW-0813">Transport</keyword>
<evidence type="ECO:0000256" key="6">
    <source>
        <dbReference type="ARBA" id="ARBA00023136"/>
    </source>
</evidence>
<reference evidence="10 11" key="1">
    <citation type="journal article" date="2011" name="Stand. Genomic Sci.">
        <title>High quality draft genome sequence of Segniliparus rugosus CDC 945(T)= (ATCC BAA-974(T)).</title>
        <authorList>
            <person name="Earl A.M."/>
            <person name="Desjardins C.A."/>
            <person name="Fitzgerald M.G."/>
            <person name="Arachchi H.M."/>
            <person name="Zeng Q."/>
            <person name="Mehta T."/>
            <person name="Griggs A."/>
            <person name="Birren B.W."/>
            <person name="Toney N.C."/>
            <person name="Carr J."/>
            <person name="Posey J."/>
            <person name="Butler W.R."/>
        </authorList>
    </citation>
    <scope>NUCLEOTIDE SEQUENCE [LARGE SCALE GENOMIC DNA]</scope>
    <source>
        <strain evidence="11">ATCC BAA-974 / DSM 45345 / CCUG 50838 / CIP 108380 / JCM 13579 / CDC 945</strain>
    </source>
</reference>
<dbReference type="Pfam" id="PF00083">
    <property type="entry name" value="Sugar_tr"/>
    <property type="match status" value="1"/>
</dbReference>
<dbReference type="InterPro" id="IPR036259">
    <property type="entry name" value="MFS_trans_sf"/>
</dbReference>
<sequence>MEPDATVSPGAVLAELAHIAGSSPRSSGRRGATGLMSARNGPGATAPAPSNPRTVFAAAAIGSAVEYYDFFAYGTAAALVFPTVFFPSLGPEAARLASFATLGAAFVARPTGAAVFGHFGDRIGRKRILVLTLLLMGVATAAVGLVPGADRIGGAAPALVLALRLVQGFALGGEQGGAVVLATESAPKGRSGLMGSSGAVGAALGFLLSSLSFLLVSLLGAGQSAAFLAWGGAFPSC</sequence>
<feature type="compositionally biased region" description="Low complexity" evidence="7">
    <location>
        <begin position="21"/>
        <end position="30"/>
    </location>
</feature>
<dbReference type="RefSeq" id="WP_021030174.1">
    <property type="nucleotide sequence ID" value="NZ_KI391953.1"/>
</dbReference>
<gene>
    <name evidence="10" type="ORF">HMPREF9336_04163</name>
</gene>
<evidence type="ECO:0000256" key="3">
    <source>
        <dbReference type="ARBA" id="ARBA00022475"/>
    </source>
</evidence>
<dbReference type="InterPro" id="IPR020846">
    <property type="entry name" value="MFS_dom"/>
</dbReference>
<dbReference type="OrthoDB" id="8953821at2"/>
<feature type="transmembrane region" description="Helical" evidence="8">
    <location>
        <begin position="70"/>
        <end position="90"/>
    </location>
</feature>
<dbReference type="Proteomes" id="UP000004816">
    <property type="component" value="Unassembled WGS sequence"/>
</dbReference>
<dbReference type="EMBL" id="ACZI02000002">
    <property type="protein sequence ID" value="ERG69272.1"/>
    <property type="molecule type" value="Genomic_DNA"/>
</dbReference>
<dbReference type="GO" id="GO:0022857">
    <property type="term" value="F:transmembrane transporter activity"/>
    <property type="evidence" value="ECO:0007669"/>
    <property type="project" value="InterPro"/>
</dbReference>
<organism evidence="10 11">
    <name type="scientific">Segniliparus rugosus (strain ATCC BAA-974 / DSM 45345 / CCUG 50838 / CIP 108380 / JCM 13579 / CDC 945)</name>
    <dbReference type="NCBI Taxonomy" id="679197"/>
    <lineage>
        <taxon>Bacteria</taxon>
        <taxon>Bacillati</taxon>
        <taxon>Actinomycetota</taxon>
        <taxon>Actinomycetes</taxon>
        <taxon>Mycobacteriales</taxon>
        <taxon>Segniliparaceae</taxon>
        <taxon>Segniliparus</taxon>
    </lineage>
</organism>
<feature type="transmembrane region" description="Helical" evidence="8">
    <location>
        <begin position="152"/>
        <end position="172"/>
    </location>
</feature>
<dbReference type="Gene3D" id="1.20.1250.20">
    <property type="entry name" value="MFS general substrate transporter like domains"/>
    <property type="match status" value="1"/>
</dbReference>